<reference evidence="9" key="1">
    <citation type="journal article" date="2019" name="Int. J. Syst. Evol. Microbiol.">
        <title>The Global Catalogue of Microorganisms (GCM) 10K type strain sequencing project: providing services to taxonomists for standard genome sequencing and annotation.</title>
        <authorList>
            <consortium name="The Broad Institute Genomics Platform"/>
            <consortium name="The Broad Institute Genome Sequencing Center for Infectious Disease"/>
            <person name="Wu L."/>
            <person name="Ma J."/>
        </authorList>
    </citation>
    <scope>NUCLEOTIDE SEQUENCE [LARGE SCALE GENOMIC DNA]</scope>
    <source>
        <strain evidence="9">CGMCC 4.7349</strain>
    </source>
</reference>
<dbReference type="InterPro" id="IPR003680">
    <property type="entry name" value="Flavodoxin_fold"/>
</dbReference>
<keyword evidence="4 6" id="KW-0520">NAD</keyword>
<evidence type="ECO:0000259" key="7">
    <source>
        <dbReference type="Pfam" id="PF02525"/>
    </source>
</evidence>
<comment type="similarity">
    <text evidence="6">Belongs to the azoreductase type 1 family.</text>
</comment>
<comment type="function">
    <text evidence="6">Also exhibits azoreductase activity. Catalyzes the reductive cleavage of the azo bond in aromatic azo compounds to the corresponding amines.</text>
</comment>
<feature type="domain" description="Flavodoxin-like fold" evidence="7">
    <location>
        <begin position="11"/>
        <end position="193"/>
    </location>
</feature>
<dbReference type="InterPro" id="IPR023048">
    <property type="entry name" value="NADH:quinone_OxRdtase_FMN_depd"/>
</dbReference>
<evidence type="ECO:0000256" key="6">
    <source>
        <dbReference type="HAMAP-Rule" id="MF_01216"/>
    </source>
</evidence>
<comment type="subunit">
    <text evidence="6">Homodimer.</text>
</comment>
<dbReference type="SUPFAM" id="SSF52218">
    <property type="entry name" value="Flavoproteins"/>
    <property type="match status" value="1"/>
</dbReference>
<proteinExistence type="inferred from homology"/>
<dbReference type="RefSeq" id="WP_189176905.1">
    <property type="nucleotide sequence ID" value="NZ_BMNG01000018.1"/>
</dbReference>
<dbReference type="Pfam" id="PF02525">
    <property type="entry name" value="Flavodoxin_2"/>
    <property type="match status" value="1"/>
</dbReference>
<evidence type="ECO:0000256" key="3">
    <source>
        <dbReference type="ARBA" id="ARBA00023002"/>
    </source>
</evidence>
<protein>
    <recommendedName>
        <fullName evidence="6">FMN dependent NADH:quinone oxidoreductase</fullName>
        <ecNumber evidence="6">1.6.5.-</ecNumber>
    </recommendedName>
    <alternativeName>
        <fullName evidence="6">Azo-dye reductase</fullName>
    </alternativeName>
    <alternativeName>
        <fullName evidence="6">FMN-dependent NADH-azo compound oxidoreductase</fullName>
    </alternativeName>
    <alternativeName>
        <fullName evidence="6">FMN-dependent NADH-azoreductase</fullName>
        <ecNumber evidence="6">1.7.1.17</ecNumber>
    </alternativeName>
</protein>
<keyword evidence="9" id="KW-1185">Reference proteome</keyword>
<evidence type="ECO:0000313" key="8">
    <source>
        <dbReference type="EMBL" id="GGO55748.1"/>
    </source>
</evidence>
<evidence type="ECO:0000313" key="9">
    <source>
        <dbReference type="Proteomes" id="UP000656881"/>
    </source>
</evidence>
<dbReference type="PANTHER" id="PTHR43741:SF4">
    <property type="entry name" value="FMN-DEPENDENT NADH:QUINONE OXIDOREDUCTASE"/>
    <property type="match status" value="1"/>
</dbReference>
<dbReference type="Proteomes" id="UP000656881">
    <property type="component" value="Unassembled WGS sequence"/>
</dbReference>
<dbReference type="EC" id="1.6.5.-" evidence="6"/>
<keyword evidence="3 6" id="KW-0560">Oxidoreductase</keyword>
<dbReference type="Gene3D" id="3.40.50.360">
    <property type="match status" value="1"/>
</dbReference>
<comment type="caution">
    <text evidence="8">The sequence shown here is derived from an EMBL/GenBank/DDBJ whole genome shotgun (WGS) entry which is preliminary data.</text>
</comment>
<dbReference type="EC" id="1.7.1.17" evidence="6"/>
<keyword evidence="2 6" id="KW-0288">FMN</keyword>
<dbReference type="InterPro" id="IPR050104">
    <property type="entry name" value="FMN-dep_NADH:Q_OxRdtase_AzoR1"/>
</dbReference>
<evidence type="ECO:0000256" key="5">
    <source>
        <dbReference type="ARBA" id="ARBA00048542"/>
    </source>
</evidence>
<evidence type="ECO:0000256" key="1">
    <source>
        <dbReference type="ARBA" id="ARBA00022630"/>
    </source>
</evidence>
<evidence type="ECO:0000256" key="4">
    <source>
        <dbReference type="ARBA" id="ARBA00023027"/>
    </source>
</evidence>
<keyword evidence="1 6" id="KW-0285">Flavoprotein</keyword>
<sequence>MSDVSGVNGALLHLDSSADRREEASVTRRLSGLFARVWRERYGDAGYRYRDLVAEPVPLVGSGFVGLGTRVERQGVVPLEKVAALAEGVEEEREWARTLPLVTEVREAGTVLIGVPMYNFGVPAALKAWIDRVSFPGAYTDPDSGRSLLERTRVVVVAACGGGYGPGTPRADCDFQVPYLRAYFGNLGVAEDELHVVRAELTRAGDIPGLARFQDLAADSLAAAREAVAELAVRPYGGRPPALHMCEMS</sequence>
<comment type="catalytic activity">
    <reaction evidence="6">
        <text>2 a quinone + NADH + H(+) = 2 a 1,4-benzosemiquinone + NAD(+)</text>
        <dbReference type="Rhea" id="RHEA:65952"/>
        <dbReference type="ChEBI" id="CHEBI:15378"/>
        <dbReference type="ChEBI" id="CHEBI:57540"/>
        <dbReference type="ChEBI" id="CHEBI:57945"/>
        <dbReference type="ChEBI" id="CHEBI:132124"/>
        <dbReference type="ChEBI" id="CHEBI:134225"/>
    </reaction>
</comment>
<feature type="binding site" evidence="6">
    <location>
        <position position="17"/>
    </location>
    <ligand>
        <name>FMN</name>
        <dbReference type="ChEBI" id="CHEBI:58210"/>
    </ligand>
</feature>
<organism evidence="8 9">
    <name type="scientific">Streptomyces lasiicapitis</name>
    <dbReference type="NCBI Taxonomy" id="1923961"/>
    <lineage>
        <taxon>Bacteria</taxon>
        <taxon>Bacillati</taxon>
        <taxon>Actinomycetota</taxon>
        <taxon>Actinomycetes</taxon>
        <taxon>Kitasatosporales</taxon>
        <taxon>Streptomycetaceae</taxon>
        <taxon>Streptomyces</taxon>
    </lineage>
</organism>
<dbReference type="InterPro" id="IPR029039">
    <property type="entry name" value="Flavoprotein-like_sf"/>
</dbReference>
<accession>A0ABQ2MTP9</accession>
<gene>
    <name evidence="8" type="primary">acpD</name>
    <name evidence="6" type="synonym">azoR</name>
    <name evidence="8" type="ORF">GCM10012286_68580</name>
</gene>
<comment type="catalytic activity">
    <reaction evidence="5">
        <text>N,N-dimethyl-1,4-phenylenediamine + anthranilate + 2 NAD(+) = 2-(4-dimethylaminophenyl)diazenylbenzoate + 2 NADH + 2 H(+)</text>
        <dbReference type="Rhea" id="RHEA:55872"/>
        <dbReference type="ChEBI" id="CHEBI:15378"/>
        <dbReference type="ChEBI" id="CHEBI:15783"/>
        <dbReference type="ChEBI" id="CHEBI:16567"/>
        <dbReference type="ChEBI" id="CHEBI:57540"/>
        <dbReference type="ChEBI" id="CHEBI:57945"/>
        <dbReference type="ChEBI" id="CHEBI:71579"/>
        <dbReference type="EC" id="1.7.1.17"/>
    </reaction>
    <physiologicalReaction direction="right-to-left" evidence="5">
        <dbReference type="Rhea" id="RHEA:55874"/>
    </physiologicalReaction>
</comment>
<comment type="cofactor">
    <cofactor evidence="6">
        <name>FMN</name>
        <dbReference type="ChEBI" id="CHEBI:58210"/>
    </cofactor>
    <text evidence="6">Binds 1 FMN per subunit.</text>
</comment>
<feature type="binding site" evidence="6">
    <location>
        <begin position="117"/>
        <end position="120"/>
    </location>
    <ligand>
        <name>FMN</name>
        <dbReference type="ChEBI" id="CHEBI:58210"/>
    </ligand>
</feature>
<comment type="function">
    <text evidence="6">Quinone reductase that provides resistance to thiol-specific stress caused by electrophilic quinones.</text>
</comment>
<comment type="caution">
    <text evidence="6">Lacks conserved residue(s) required for the propagation of feature annotation.</text>
</comment>
<dbReference type="PANTHER" id="PTHR43741">
    <property type="entry name" value="FMN-DEPENDENT NADH-AZOREDUCTASE 1"/>
    <property type="match status" value="1"/>
</dbReference>
<name>A0ABQ2MTP9_9ACTN</name>
<dbReference type="EMBL" id="BMNG01000018">
    <property type="protein sequence ID" value="GGO55748.1"/>
    <property type="molecule type" value="Genomic_DNA"/>
</dbReference>
<dbReference type="HAMAP" id="MF_01216">
    <property type="entry name" value="Azoreductase_type1"/>
    <property type="match status" value="1"/>
</dbReference>
<evidence type="ECO:0000256" key="2">
    <source>
        <dbReference type="ARBA" id="ARBA00022643"/>
    </source>
</evidence>